<dbReference type="Pfam" id="PF00378">
    <property type="entry name" value="ECH_1"/>
    <property type="match status" value="1"/>
</dbReference>
<name>A0A346A3C1_9HYPH</name>
<proteinExistence type="inferred from homology"/>
<dbReference type="PANTHER" id="PTHR43459:SF1">
    <property type="entry name" value="EG:BACN32G11.4 PROTEIN"/>
    <property type="match status" value="1"/>
</dbReference>
<evidence type="ECO:0000256" key="1">
    <source>
        <dbReference type="ARBA" id="ARBA00005254"/>
    </source>
</evidence>
<dbReference type="Gene3D" id="1.10.12.10">
    <property type="entry name" value="Lyase 2-enoyl-coa Hydratase, Chain A, domain 2"/>
    <property type="match status" value="1"/>
</dbReference>
<keyword evidence="2" id="KW-0413">Isomerase</keyword>
<dbReference type="NCBIfam" id="TIGR02280">
    <property type="entry name" value="PaaB1"/>
    <property type="match status" value="1"/>
</dbReference>
<protein>
    <submittedName>
        <fullName evidence="2">2-(1,2-epoxy-1,2-dihydrophenyl)acetyl-CoA isomerase</fullName>
        <ecNumber evidence="2">5.3.3.18</ecNumber>
    </submittedName>
</protein>
<keyword evidence="3" id="KW-1185">Reference proteome</keyword>
<gene>
    <name evidence="2" type="ORF">DW352_25955</name>
</gene>
<dbReference type="KEGG" id="ptaw:DW352_25955"/>
<dbReference type="InterPro" id="IPR014748">
    <property type="entry name" value="Enoyl-CoA_hydra_C"/>
</dbReference>
<dbReference type="EMBL" id="CP031417">
    <property type="protein sequence ID" value="AXK83668.1"/>
    <property type="molecule type" value="Genomic_DNA"/>
</dbReference>
<comment type="similarity">
    <text evidence="1">Belongs to the enoyl-CoA hydratase/isomerase family.</text>
</comment>
<dbReference type="InterPro" id="IPR011968">
    <property type="entry name" value="PaaB1"/>
</dbReference>
<dbReference type="PANTHER" id="PTHR43459">
    <property type="entry name" value="ENOYL-COA HYDRATASE"/>
    <property type="match status" value="1"/>
</dbReference>
<evidence type="ECO:0000313" key="3">
    <source>
        <dbReference type="Proteomes" id="UP000254889"/>
    </source>
</evidence>
<dbReference type="InterPro" id="IPR029045">
    <property type="entry name" value="ClpP/crotonase-like_dom_sf"/>
</dbReference>
<sequence>MDETPVLVDRRPDFWVLTLNRPQRLNSFTQAMHVALMKALDEAEAQGCRALLITGAGRGFCAGQDLSDPIAKGDLGDTIERYYNPLLRKLRNLPFPTVAGVNGVAAGAGANIAFACDIVLAAKSANFTQAFAKIGLVPDSGGTWLLPRLAGSARARGLALLAEPLSAEKAESWGLIWKAVDDDKLIAEAEKICTQFGSGPTFGLAQIKRALDAAETNDFATQLDLERDLQRAAGRSPDYAEGVKAFMEKRAPVFTGRER</sequence>
<dbReference type="Gene3D" id="3.90.226.10">
    <property type="entry name" value="2-enoyl-CoA Hydratase, Chain A, domain 1"/>
    <property type="match status" value="1"/>
</dbReference>
<dbReference type="EC" id="5.3.3.18" evidence="2"/>
<dbReference type="GO" id="GO:0016853">
    <property type="term" value="F:isomerase activity"/>
    <property type="evidence" value="ECO:0007669"/>
    <property type="project" value="UniProtKB-KW"/>
</dbReference>
<dbReference type="AlphaFoldDB" id="A0A346A3C1"/>
<dbReference type="GO" id="GO:0010124">
    <property type="term" value="P:phenylacetate catabolic process"/>
    <property type="evidence" value="ECO:0007669"/>
    <property type="project" value="InterPro"/>
</dbReference>
<reference evidence="2 3" key="1">
    <citation type="submission" date="2018-07" db="EMBL/GenBank/DDBJ databases">
        <authorList>
            <person name="Quirk P.G."/>
            <person name="Krulwich T.A."/>
        </authorList>
    </citation>
    <scope>NUCLEOTIDE SEQUENCE [LARGE SCALE GENOMIC DNA]</scope>
    <source>
        <strain evidence="2 3">CC-BB4</strain>
    </source>
</reference>
<dbReference type="RefSeq" id="WP_115694047.1">
    <property type="nucleotide sequence ID" value="NZ_CP031417.1"/>
</dbReference>
<dbReference type="SUPFAM" id="SSF52096">
    <property type="entry name" value="ClpP/crotonase"/>
    <property type="match status" value="1"/>
</dbReference>
<evidence type="ECO:0000313" key="2">
    <source>
        <dbReference type="EMBL" id="AXK83668.1"/>
    </source>
</evidence>
<dbReference type="CDD" id="cd06558">
    <property type="entry name" value="crotonase-like"/>
    <property type="match status" value="1"/>
</dbReference>
<dbReference type="Proteomes" id="UP000254889">
    <property type="component" value="Chromosome"/>
</dbReference>
<dbReference type="OrthoDB" id="9781757at2"/>
<accession>A0A346A3C1</accession>
<organism evidence="2 3">
    <name type="scientific">Pseudolabrys taiwanensis</name>
    <dbReference type="NCBI Taxonomy" id="331696"/>
    <lineage>
        <taxon>Bacteria</taxon>
        <taxon>Pseudomonadati</taxon>
        <taxon>Pseudomonadota</taxon>
        <taxon>Alphaproteobacteria</taxon>
        <taxon>Hyphomicrobiales</taxon>
        <taxon>Xanthobacteraceae</taxon>
        <taxon>Pseudolabrys</taxon>
    </lineage>
</organism>
<dbReference type="InterPro" id="IPR001753">
    <property type="entry name" value="Enoyl-CoA_hydra/iso"/>
</dbReference>